<dbReference type="GO" id="GO:0003723">
    <property type="term" value="F:RNA binding"/>
    <property type="evidence" value="ECO:0007669"/>
    <property type="project" value="UniProtKB-KW"/>
</dbReference>
<evidence type="ECO:0000256" key="2">
    <source>
        <dbReference type="ARBA" id="ARBA00022603"/>
    </source>
</evidence>
<dbReference type="InterPro" id="IPR023165">
    <property type="entry name" value="rRNA_Ade_diMease-like_C"/>
</dbReference>
<evidence type="ECO:0000256" key="5">
    <source>
        <dbReference type="ARBA" id="ARBA00022884"/>
    </source>
</evidence>
<gene>
    <name evidence="9" type="ORF">FIBSPDRAFT_942642</name>
</gene>
<keyword evidence="5" id="KW-0694">RNA-binding</keyword>
<proteinExistence type="inferred from homology"/>
<dbReference type="PANTHER" id="PTHR11727:SF17">
    <property type="entry name" value="DIMETHYLADENOSINE TRANSFERASE 1, MITOCHONDRIAL"/>
    <property type="match status" value="1"/>
</dbReference>
<keyword evidence="2 7" id="KW-0489">Methyltransferase</keyword>
<dbReference type="OrthoDB" id="16079at2759"/>
<dbReference type="Gene3D" id="1.10.8.100">
    <property type="entry name" value="Ribosomal RNA adenine dimethylase-like, domain 2"/>
    <property type="match status" value="1"/>
</dbReference>
<dbReference type="PANTHER" id="PTHR11727">
    <property type="entry name" value="DIMETHYLADENOSINE TRANSFERASE"/>
    <property type="match status" value="1"/>
</dbReference>
<protein>
    <recommendedName>
        <fullName evidence="7">rRNA adenine N(6)-methyltransferase</fullName>
        <ecNumber evidence="7">2.1.1.-</ecNumber>
    </recommendedName>
</protein>
<keyword evidence="10" id="KW-1185">Reference proteome</keyword>
<sequence>MASGRYFWKTEMLRSLAHTSQLTRRALFHSSAVTPWPAASHTTSLRKPRRKKGEDDSLESIVASAKSQPPKPPRSRKPTGPQVSSNPDGALALPERSSWQKAFPYSKSRDRISLNNSATAAAIAEAYVPAGSKGKVIIEAFPGPGALTRALLALPKSRIRKIIVLEENEAYLDWLRPLAQADPRLEIVAKSGIEWDTYVHMEEAGLLEGVETLPWEAGPHPQLQFISHIPLMTMGEQFVAQTFRCVPEKAWLYKYGRVPSSFILSDWVWSRINADISAVTRCKLSVIAEATVAQKAVMSADDLDPYDDHFYPGTRASTSNSVPDNRRVGTPFVAVHFVPLEEQVIGQTMLDKWDYCLRRLFVMKSTPLKKSIGHLAPGAAGLLPKIADPSSTGTATVDVDTWIRRLTVDDWTSVVKAFDEWPFAPEDLYLHASFNKDGRKAD</sequence>
<evidence type="ECO:0000256" key="3">
    <source>
        <dbReference type="ARBA" id="ARBA00022679"/>
    </source>
</evidence>
<keyword evidence="7" id="KW-0698">rRNA processing</keyword>
<evidence type="ECO:0000256" key="8">
    <source>
        <dbReference type="SAM" id="MobiDB-lite"/>
    </source>
</evidence>
<dbReference type="SUPFAM" id="SSF53335">
    <property type="entry name" value="S-adenosyl-L-methionine-dependent methyltransferases"/>
    <property type="match status" value="1"/>
</dbReference>
<dbReference type="GO" id="GO:0000179">
    <property type="term" value="F:rRNA (adenine-N6,N6-)-dimethyltransferase activity"/>
    <property type="evidence" value="ECO:0007669"/>
    <property type="project" value="TreeGrafter"/>
</dbReference>
<dbReference type="GO" id="GO:0005759">
    <property type="term" value="C:mitochondrial matrix"/>
    <property type="evidence" value="ECO:0007669"/>
    <property type="project" value="TreeGrafter"/>
</dbReference>
<evidence type="ECO:0000256" key="7">
    <source>
        <dbReference type="RuleBase" id="RU362106"/>
    </source>
</evidence>
<evidence type="ECO:0000313" key="9">
    <source>
        <dbReference type="EMBL" id="KZP34529.1"/>
    </source>
</evidence>
<dbReference type="STRING" id="436010.A0A166X8N8"/>
<dbReference type="AlphaFoldDB" id="A0A166X8N8"/>
<organism evidence="9 10">
    <name type="scientific">Athelia psychrophila</name>
    <dbReference type="NCBI Taxonomy" id="1759441"/>
    <lineage>
        <taxon>Eukaryota</taxon>
        <taxon>Fungi</taxon>
        <taxon>Dikarya</taxon>
        <taxon>Basidiomycota</taxon>
        <taxon>Agaricomycotina</taxon>
        <taxon>Agaricomycetes</taxon>
        <taxon>Agaricomycetidae</taxon>
        <taxon>Atheliales</taxon>
        <taxon>Atheliaceae</taxon>
        <taxon>Athelia</taxon>
    </lineage>
</organism>
<keyword evidence="3 7" id="KW-0808">Transferase</keyword>
<reference evidence="9 10" key="1">
    <citation type="journal article" date="2016" name="Mol. Biol. Evol.">
        <title>Comparative Genomics of Early-Diverging Mushroom-Forming Fungi Provides Insights into the Origins of Lignocellulose Decay Capabilities.</title>
        <authorList>
            <person name="Nagy L.G."/>
            <person name="Riley R."/>
            <person name="Tritt A."/>
            <person name="Adam C."/>
            <person name="Daum C."/>
            <person name="Floudas D."/>
            <person name="Sun H."/>
            <person name="Yadav J.S."/>
            <person name="Pangilinan J."/>
            <person name="Larsson K.H."/>
            <person name="Matsuura K."/>
            <person name="Barry K."/>
            <person name="Labutti K."/>
            <person name="Kuo R."/>
            <person name="Ohm R.A."/>
            <person name="Bhattacharya S.S."/>
            <person name="Shirouzu T."/>
            <person name="Yoshinaga Y."/>
            <person name="Martin F.M."/>
            <person name="Grigoriev I.V."/>
            <person name="Hibbett D.S."/>
        </authorList>
    </citation>
    <scope>NUCLEOTIDE SEQUENCE [LARGE SCALE GENOMIC DNA]</scope>
    <source>
        <strain evidence="9 10">CBS 109695</strain>
    </source>
</reference>
<evidence type="ECO:0000256" key="4">
    <source>
        <dbReference type="ARBA" id="ARBA00022691"/>
    </source>
</evidence>
<name>A0A166X8N8_9AGAM</name>
<comment type="subcellular location">
    <subcellularLocation>
        <location evidence="1">Mitochondrion</location>
    </subcellularLocation>
</comment>
<comment type="function">
    <text evidence="6">Mitochondrial transcription factor that confers selective promoter recognition on the core subunit of the yeast mitochondrial RNA polymerase. Interacts with DNA in a non-specific manner.</text>
</comment>
<dbReference type="GO" id="GO:0006391">
    <property type="term" value="P:transcription initiation at mitochondrial promoter"/>
    <property type="evidence" value="ECO:0007669"/>
    <property type="project" value="TreeGrafter"/>
</dbReference>
<dbReference type="InterPro" id="IPR029063">
    <property type="entry name" value="SAM-dependent_MTases_sf"/>
</dbReference>
<feature type="region of interest" description="Disordered" evidence="8">
    <location>
        <begin position="37"/>
        <end position="92"/>
    </location>
</feature>
<dbReference type="InterPro" id="IPR001737">
    <property type="entry name" value="KsgA/Erm"/>
</dbReference>
<dbReference type="EMBL" id="KV417480">
    <property type="protein sequence ID" value="KZP34529.1"/>
    <property type="molecule type" value="Genomic_DNA"/>
</dbReference>
<dbReference type="Pfam" id="PF00398">
    <property type="entry name" value="RrnaAD"/>
    <property type="match status" value="1"/>
</dbReference>
<dbReference type="Gene3D" id="3.40.50.150">
    <property type="entry name" value="Vaccinia Virus protein VP39"/>
    <property type="match status" value="1"/>
</dbReference>
<accession>A0A166X8N8</accession>
<evidence type="ECO:0000256" key="6">
    <source>
        <dbReference type="ARBA" id="ARBA00024915"/>
    </source>
</evidence>
<evidence type="ECO:0000256" key="1">
    <source>
        <dbReference type="ARBA" id="ARBA00004173"/>
    </source>
</evidence>
<dbReference type="GO" id="GO:0034246">
    <property type="term" value="F:mitochondrial transcription factor activity"/>
    <property type="evidence" value="ECO:0007669"/>
    <property type="project" value="TreeGrafter"/>
</dbReference>
<keyword evidence="4 7" id="KW-0949">S-adenosyl-L-methionine</keyword>
<evidence type="ECO:0000313" key="10">
    <source>
        <dbReference type="Proteomes" id="UP000076532"/>
    </source>
</evidence>
<comment type="similarity">
    <text evidence="7">Belongs to the class I-like SAM-binding methyltransferase superfamily. rRNA adenine N(6)-methyltransferase family.</text>
</comment>
<dbReference type="EC" id="2.1.1.-" evidence="7"/>
<dbReference type="Proteomes" id="UP000076532">
    <property type="component" value="Unassembled WGS sequence"/>
</dbReference>